<dbReference type="RefSeq" id="WP_082213582.1">
    <property type="nucleotide sequence ID" value="NZ_FUZA01000001.1"/>
</dbReference>
<evidence type="ECO:0000313" key="4">
    <source>
        <dbReference type="Proteomes" id="UP000190897"/>
    </source>
</evidence>
<sequence length="199" mass="22133">MKKLLTILLAGVSTLAIAQKKNHLSRSIDDDGKTLSIRVTGTIDGKGIDFEKSFDVEALTKDERMALRDKVLDSIEAGNMDLPSPPAPKSPSAPTPPTPPVPAEPLEPVIYSSNDARAHIWVSDNNNEKTSTIPGENGYTKQVRFNPESGELFLKYKFMKRNEEFIYEKTVSAAEKSEEERQDIIDDFEIEIELPGRSI</sequence>
<dbReference type="STRING" id="651661.SAMN05660293_01079"/>
<protein>
    <submittedName>
        <fullName evidence="3">Uncharacterized protein</fullName>
    </submittedName>
</protein>
<organism evidence="3 4">
    <name type="scientific">Dyadobacter psychrophilus</name>
    <dbReference type="NCBI Taxonomy" id="651661"/>
    <lineage>
        <taxon>Bacteria</taxon>
        <taxon>Pseudomonadati</taxon>
        <taxon>Bacteroidota</taxon>
        <taxon>Cytophagia</taxon>
        <taxon>Cytophagales</taxon>
        <taxon>Spirosomataceae</taxon>
        <taxon>Dyadobacter</taxon>
    </lineage>
</organism>
<gene>
    <name evidence="3" type="ORF">SAMN05660293_01079</name>
</gene>
<reference evidence="4" key="1">
    <citation type="submission" date="2017-02" db="EMBL/GenBank/DDBJ databases">
        <authorList>
            <person name="Varghese N."/>
            <person name="Submissions S."/>
        </authorList>
    </citation>
    <scope>NUCLEOTIDE SEQUENCE [LARGE SCALE GENOMIC DNA]</scope>
    <source>
        <strain evidence="4">DSM 22270</strain>
    </source>
</reference>
<evidence type="ECO:0000256" key="1">
    <source>
        <dbReference type="SAM" id="MobiDB-lite"/>
    </source>
</evidence>
<dbReference type="AlphaFoldDB" id="A0A1T5CCN4"/>
<dbReference type="EMBL" id="FUZA01000001">
    <property type="protein sequence ID" value="SKB56850.1"/>
    <property type="molecule type" value="Genomic_DNA"/>
</dbReference>
<evidence type="ECO:0000256" key="2">
    <source>
        <dbReference type="SAM" id="SignalP"/>
    </source>
</evidence>
<name>A0A1T5CCN4_9BACT</name>
<evidence type="ECO:0000313" key="3">
    <source>
        <dbReference type="EMBL" id="SKB56850.1"/>
    </source>
</evidence>
<keyword evidence="2" id="KW-0732">Signal</keyword>
<dbReference type="OrthoDB" id="953639at2"/>
<feature type="signal peptide" evidence="2">
    <location>
        <begin position="1"/>
        <end position="18"/>
    </location>
</feature>
<accession>A0A1T5CCN4</accession>
<dbReference type="Proteomes" id="UP000190897">
    <property type="component" value="Unassembled WGS sequence"/>
</dbReference>
<feature type="compositionally biased region" description="Pro residues" evidence="1">
    <location>
        <begin position="83"/>
        <end position="105"/>
    </location>
</feature>
<feature type="region of interest" description="Disordered" evidence="1">
    <location>
        <begin position="77"/>
        <end position="107"/>
    </location>
</feature>
<feature type="chain" id="PRO_5013205142" evidence="2">
    <location>
        <begin position="19"/>
        <end position="199"/>
    </location>
</feature>
<proteinExistence type="predicted"/>
<keyword evidence="4" id="KW-1185">Reference proteome</keyword>